<name>A0A4R6BJF9_9STAP</name>
<dbReference type="GO" id="GO:0015675">
    <property type="term" value="P:nickel cation transport"/>
    <property type="evidence" value="ECO:0007669"/>
    <property type="project" value="InterPro"/>
</dbReference>
<gene>
    <name evidence="2" type="primary">nikA</name>
    <name evidence="2" type="ORF">ERX37_06140</name>
</gene>
<dbReference type="InterPro" id="IPR000914">
    <property type="entry name" value="SBP_5_dom"/>
</dbReference>
<sequence>MTMQKLRFQPFLILIIGVLLVLTGCNNKEETKEEKAKSKETLTLAWPRDIGKMNPHVYNPSQLFAQSMIFEPLVSYDKGGKLTPHLAESWQVSEDGKQYTFNLRKNVKFSDGSDFNAKVVKKNFDAILKNKETHGWLGLISRIANTEAIGDHQFKLTLTEAYYPTLQDLAVVRPVRFLAESGFPKDGDTSKGVEKSVGTGPWILDDYKADEYATFKRNDNYWGEKPTVKEIKVKVIPDAETRVLAFEKGDIDLIYGEGALSADSFNQLKSNDQYQSSLSEPVATRQLVMNTTNDILKDEAVRHALQYGFNKDVLVKEVTSGIEEKADYILPTNLPYTSDLKVTPINYDTKKAEQLLDKAGWKLPEGKTIREKDGKPLTVSIMYNSAEAIQKKMAETLQSEWAGLGVDLKLEGVELTTQVERFKANQFDLNFFSNYGAPYDPHAFANVIATKGFGFSEAISAYPNKDELIKDVETVLQSTDENERKETYNHLLSSLQEQGAIVPISYLKQSAVYQKDVTNFNFSANRDEHPFEGIQKK</sequence>
<dbReference type="SUPFAM" id="SSF53850">
    <property type="entry name" value="Periplasmic binding protein-like II"/>
    <property type="match status" value="1"/>
</dbReference>
<dbReference type="Proteomes" id="UP000295328">
    <property type="component" value="Unassembled WGS sequence"/>
</dbReference>
<dbReference type="PANTHER" id="PTHR30290:SF37">
    <property type="entry name" value="NICKEL-BINDING PERIPLASMIC PROTEIN"/>
    <property type="match status" value="1"/>
</dbReference>
<dbReference type="Gene3D" id="3.40.190.10">
    <property type="entry name" value="Periplasmic binding protein-like II"/>
    <property type="match status" value="1"/>
</dbReference>
<dbReference type="AlphaFoldDB" id="A0A4R6BJF9"/>
<dbReference type="GO" id="GO:0030288">
    <property type="term" value="C:outer membrane-bounded periplasmic space"/>
    <property type="evidence" value="ECO:0007669"/>
    <property type="project" value="TreeGrafter"/>
</dbReference>
<dbReference type="PANTHER" id="PTHR30290">
    <property type="entry name" value="PERIPLASMIC BINDING COMPONENT OF ABC TRANSPORTER"/>
    <property type="match status" value="1"/>
</dbReference>
<evidence type="ECO:0000313" key="3">
    <source>
        <dbReference type="Proteomes" id="UP000295328"/>
    </source>
</evidence>
<dbReference type="GO" id="GO:0020037">
    <property type="term" value="F:heme binding"/>
    <property type="evidence" value="ECO:0007669"/>
    <property type="project" value="InterPro"/>
</dbReference>
<evidence type="ECO:0000259" key="1">
    <source>
        <dbReference type="Pfam" id="PF00496"/>
    </source>
</evidence>
<reference evidence="2 3" key="1">
    <citation type="submission" date="2019-01" db="EMBL/GenBank/DDBJ databases">
        <title>Draft genome sequences of the type strains of six Macrococcus species.</title>
        <authorList>
            <person name="Mazhar S."/>
            <person name="Altermann E."/>
            <person name="Hill C."/>
            <person name="Mcauliffe O."/>
        </authorList>
    </citation>
    <scope>NUCLEOTIDE SEQUENCE [LARGE SCALE GENOMIC DNA]</scope>
    <source>
        <strain evidence="2 3">CCM4809</strain>
    </source>
</reference>
<dbReference type="GO" id="GO:0015833">
    <property type="term" value="P:peptide transport"/>
    <property type="evidence" value="ECO:0007669"/>
    <property type="project" value="TreeGrafter"/>
</dbReference>
<dbReference type="GO" id="GO:0016151">
    <property type="term" value="F:nickel cation binding"/>
    <property type="evidence" value="ECO:0007669"/>
    <property type="project" value="InterPro"/>
</dbReference>
<keyword evidence="3" id="KW-1185">Reference proteome</keyword>
<dbReference type="PIRSF" id="PIRSF002741">
    <property type="entry name" value="MppA"/>
    <property type="match status" value="1"/>
</dbReference>
<dbReference type="Pfam" id="PF00496">
    <property type="entry name" value="SBP_bac_5"/>
    <property type="match status" value="1"/>
</dbReference>
<evidence type="ECO:0000313" key="2">
    <source>
        <dbReference type="EMBL" id="TDM01787.1"/>
    </source>
</evidence>
<dbReference type="Gene3D" id="3.10.105.10">
    <property type="entry name" value="Dipeptide-binding Protein, Domain 3"/>
    <property type="match status" value="1"/>
</dbReference>
<dbReference type="InterPro" id="IPR030678">
    <property type="entry name" value="Peptide/Ni-bd"/>
</dbReference>
<dbReference type="InterPro" id="IPR011980">
    <property type="entry name" value="CntA-like"/>
</dbReference>
<protein>
    <submittedName>
        <fullName evidence="2">Nickel ABC transporter, nickel/metallophore periplasmic binding protein</fullName>
    </submittedName>
</protein>
<dbReference type="CDD" id="cd08489">
    <property type="entry name" value="PBP2_NikA"/>
    <property type="match status" value="1"/>
</dbReference>
<dbReference type="PROSITE" id="PS51257">
    <property type="entry name" value="PROKAR_LIPOPROTEIN"/>
    <property type="match status" value="1"/>
</dbReference>
<accession>A0A4R6BJF9</accession>
<proteinExistence type="predicted"/>
<dbReference type="OrthoDB" id="9771733at2"/>
<dbReference type="GO" id="GO:0043190">
    <property type="term" value="C:ATP-binding cassette (ABC) transporter complex"/>
    <property type="evidence" value="ECO:0007669"/>
    <property type="project" value="InterPro"/>
</dbReference>
<feature type="domain" description="Solute-binding protein family 5" evidence="1">
    <location>
        <begin position="81"/>
        <end position="451"/>
    </location>
</feature>
<dbReference type="EMBL" id="SCWE01000002">
    <property type="protein sequence ID" value="TDM01787.1"/>
    <property type="molecule type" value="Genomic_DNA"/>
</dbReference>
<comment type="caution">
    <text evidence="2">The sequence shown here is derived from an EMBL/GenBank/DDBJ whole genome shotgun (WGS) entry which is preliminary data.</text>
</comment>
<dbReference type="GO" id="GO:1904680">
    <property type="term" value="F:peptide transmembrane transporter activity"/>
    <property type="evidence" value="ECO:0007669"/>
    <property type="project" value="TreeGrafter"/>
</dbReference>
<dbReference type="NCBIfam" id="TIGR02294">
    <property type="entry name" value="nickel_nikA"/>
    <property type="match status" value="1"/>
</dbReference>
<dbReference type="InterPro" id="IPR039424">
    <property type="entry name" value="SBP_5"/>
</dbReference>
<organism evidence="2 3">
    <name type="scientific">Macrococcus hajekii</name>
    <dbReference type="NCBI Taxonomy" id="198482"/>
    <lineage>
        <taxon>Bacteria</taxon>
        <taxon>Bacillati</taxon>
        <taxon>Bacillota</taxon>
        <taxon>Bacilli</taxon>
        <taxon>Bacillales</taxon>
        <taxon>Staphylococcaceae</taxon>
        <taxon>Macrococcus</taxon>
    </lineage>
</organism>